<dbReference type="EMBL" id="CP002535">
    <property type="protein sequence ID" value="AEE94488.1"/>
    <property type="molecule type" value="Genomic_DNA"/>
</dbReference>
<dbReference type="Proteomes" id="UP000008458">
    <property type="component" value="Chromosome"/>
</dbReference>
<proteinExistence type="predicted"/>
<evidence type="ECO:0000259" key="1">
    <source>
        <dbReference type="SMART" id="SM00966"/>
    </source>
</evidence>
<dbReference type="GeneID" id="10601110"/>
<dbReference type="HOGENOM" id="CLU_173007_1_0_2"/>
<dbReference type="SMART" id="SM00966">
    <property type="entry name" value="SpoVT_AbrB"/>
    <property type="match status" value="1"/>
</dbReference>
<protein>
    <submittedName>
        <fullName evidence="2">VapB-type antitoxin</fullName>
    </submittedName>
</protein>
<name>F4B5Z0_ACIHW</name>
<dbReference type="KEGG" id="aho:Ahos_1610"/>
<keyword evidence="3" id="KW-1185">Reference proteome</keyword>
<organism evidence="2 3">
    <name type="scientific">Acidianus hospitalis (strain W1)</name>
    <dbReference type="NCBI Taxonomy" id="933801"/>
    <lineage>
        <taxon>Archaea</taxon>
        <taxon>Thermoproteota</taxon>
        <taxon>Thermoprotei</taxon>
        <taxon>Sulfolobales</taxon>
        <taxon>Sulfolobaceae</taxon>
        <taxon>Acidianus</taxon>
    </lineage>
</organism>
<dbReference type="GO" id="GO:0003677">
    <property type="term" value="F:DNA binding"/>
    <property type="evidence" value="ECO:0007669"/>
    <property type="project" value="InterPro"/>
</dbReference>
<dbReference type="AlphaFoldDB" id="F4B5Z0"/>
<dbReference type="InterPro" id="IPR037914">
    <property type="entry name" value="SpoVT-AbrB_sf"/>
</dbReference>
<reference key="2">
    <citation type="journal article" date="2011" name="Extremophiles">
        <title>Genomic analyses of Acidianus hospitalis W1 a host for studying crenarchaeal virus and plasmid life cycles.</title>
        <authorList>
            <person name="You X.Y."/>
            <person name="Liu C."/>
            <person name="Wang S.Y."/>
            <person name="Jiang C.Y."/>
            <person name="Shah S.A."/>
            <person name="Prangishvili D."/>
            <person name="Liu S.J."/>
            <person name="Garrett R.A."/>
        </authorList>
    </citation>
    <scope>NUCLEOTIDE SEQUENCE</scope>
    <source>
        <strain>W1</strain>
    </source>
</reference>
<dbReference type="NCBIfam" id="TIGR01439">
    <property type="entry name" value="lp_hng_hel_AbrB"/>
    <property type="match status" value="1"/>
</dbReference>
<evidence type="ECO:0000313" key="2">
    <source>
        <dbReference type="EMBL" id="AEE94488.1"/>
    </source>
</evidence>
<evidence type="ECO:0000313" key="3">
    <source>
        <dbReference type="Proteomes" id="UP000008458"/>
    </source>
</evidence>
<dbReference type="Gene3D" id="2.10.260.10">
    <property type="match status" value="1"/>
</dbReference>
<dbReference type="SUPFAM" id="SSF89447">
    <property type="entry name" value="AbrB/MazE/MraZ-like"/>
    <property type="match status" value="1"/>
</dbReference>
<reference evidence="2 3" key="1">
    <citation type="journal article" date="2011" name="Extremophiles">
        <title>Genomic analysis of Acidianus hospitalis W1 a host for studying crenarchaeal virus and plasmid life cycles.</title>
        <authorList>
            <person name="You X.Y."/>
            <person name="Liu C."/>
            <person name="Wang S.Y."/>
            <person name="Jiang C.Y."/>
            <person name="Shah S.A."/>
            <person name="Prangishvili D."/>
            <person name="She Q."/>
            <person name="Liu S.J."/>
            <person name="Garrett R.A."/>
        </authorList>
    </citation>
    <scope>NUCLEOTIDE SEQUENCE [LARGE SCALE GENOMIC DNA]</scope>
    <source>
        <strain evidence="2 3">W1</strain>
    </source>
</reference>
<sequence>MLIKVDKKGRVYLPKEVREKFKSEEFFLVTLPSGILLVPRVDDPLKALEEEGKKLPNVDIKVLRKVIQEEAEKEVGLR</sequence>
<dbReference type="RefSeq" id="WP_013776403.1">
    <property type="nucleotide sequence ID" value="NC_015518.1"/>
</dbReference>
<dbReference type="eggNOG" id="arCOG08216">
    <property type="taxonomic scope" value="Archaea"/>
</dbReference>
<accession>F4B5Z0</accession>
<dbReference type="InterPro" id="IPR007159">
    <property type="entry name" value="SpoVT-AbrB_dom"/>
</dbReference>
<feature type="domain" description="SpoVT-AbrB" evidence="1">
    <location>
        <begin position="3"/>
        <end position="45"/>
    </location>
</feature>
<gene>
    <name evidence="2" type="ordered locus">Ahos_1610</name>
</gene>